<accession>A0A0J1AWN9</accession>
<sequence>MRGRVLMLLCLLGVFYFVWPSPPLPPSYAAEWTKERRLPQHNRWLAPPEGRDGRYVRFDAPSSDFHGQFQHAILQHHVAVSSNRSYAFSPIRNAGTLESWSWPWRSARIPLGAVASTAVSGFEKLTGLPRAVSASHYNSVCRRERVYTVRGREYPTGDLDLAASGQARLVQLAEVLAAADGCIHLRGDVFPASFFDSPEAMDMIHELVHSPVLQYFSFGRPVLDALNRALPVIAPTAEPYDLELAVGPKKGGAPRMPAWKHILALQVPHSSDWEATCASFGPRSAPFVGFNKLPRHPGNENVPPPAEMPPPARFGLYAAKCSPGTTAIISRARRMRKNHPILRVIYLVTDDEGWADELTRWLLSDGWEQVYVAPRLHNAWKDQEVRPMVDTEVARRAGVFVGNGVSGRQRAADTSSRRWRATLRCCARVISCTRISRSSGSGSCTGL</sequence>
<dbReference type="STRING" id="879819.A0A0J1AWN9"/>
<dbReference type="EMBL" id="KQ087251">
    <property type="protein sequence ID" value="KLT39714.1"/>
    <property type="molecule type" value="Genomic_DNA"/>
</dbReference>
<name>A0A0J1AWN9_9TREE</name>
<dbReference type="AlphaFoldDB" id="A0A0J1AWN9"/>
<organism evidence="2 3">
    <name type="scientific">Cutaneotrichosporon oleaginosum</name>
    <dbReference type="NCBI Taxonomy" id="879819"/>
    <lineage>
        <taxon>Eukaryota</taxon>
        <taxon>Fungi</taxon>
        <taxon>Dikarya</taxon>
        <taxon>Basidiomycota</taxon>
        <taxon>Agaricomycotina</taxon>
        <taxon>Tremellomycetes</taxon>
        <taxon>Trichosporonales</taxon>
        <taxon>Trichosporonaceae</taxon>
        <taxon>Cutaneotrichosporon</taxon>
    </lineage>
</organism>
<feature type="signal peptide" evidence="1">
    <location>
        <begin position="1"/>
        <end position="20"/>
    </location>
</feature>
<protein>
    <submittedName>
        <fullName evidence="2">Uncharacterized protein</fullName>
    </submittedName>
</protein>
<gene>
    <name evidence="2" type="ORF">CC85DRAFT_288288</name>
</gene>
<feature type="chain" id="PRO_5005247690" evidence="1">
    <location>
        <begin position="21"/>
        <end position="447"/>
    </location>
</feature>
<evidence type="ECO:0000256" key="1">
    <source>
        <dbReference type="SAM" id="SignalP"/>
    </source>
</evidence>
<reference evidence="2 3" key="1">
    <citation type="submission" date="2015-03" db="EMBL/GenBank/DDBJ databases">
        <title>Genomics and transcriptomics of the oil-accumulating basidiomycete yeast T. oleaginosus allow insights into substrate utilization and the diverse evolutionary trajectories of mating systems in fungi.</title>
        <authorList>
            <consortium name="DOE Joint Genome Institute"/>
            <person name="Kourist R."/>
            <person name="Kracht O."/>
            <person name="Bracharz F."/>
            <person name="Lipzen A."/>
            <person name="Nolan M."/>
            <person name="Ohm R."/>
            <person name="Grigoriev I."/>
            <person name="Sun S."/>
            <person name="Heitman J."/>
            <person name="Bruck T."/>
            <person name="Nowrousian M."/>
        </authorList>
    </citation>
    <scope>NUCLEOTIDE SEQUENCE [LARGE SCALE GENOMIC DNA]</scope>
    <source>
        <strain evidence="2 3">IBC0246</strain>
    </source>
</reference>
<evidence type="ECO:0000313" key="3">
    <source>
        <dbReference type="Proteomes" id="UP000053611"/>
    </source>
</evidence>
<keyword evidence="3" id="KW-1185">Reference proteome</keyword>
<evidence type="ECO:0000313" key="2">
    <source>
        <dbReference type="EMBL" id="KLT39714.1"/>
    </source>
</evidence>
<dbReference type="OrthoDB" id="2559662at2759"/>
<keyword evidence="1" id="KW-0732">Signal</keyword>
<dbReference type="Gene3D" id="3.40.50.11350">
    <property type="match status" value="1"/>
</dbReference>
<dbReference type="GeneID" id="28984805"/>
<dbReference type="Proteomes" id="UP000053611">
    <property type="component" value="Unassembled WGS sequence"/>
</dbReference>
<dbReference type="RefSeq" id="XP_018276205.1">
    <property type="nucleotide sequence ID" value="XM_018424202.1"/>
</dbReference>
<proteinExistence type="predicted"/>